<feature type="domain" description="Thioesterase" evidence="2">
    <location>
        <begin position="14"/>
        <end position="223"/>
    </location>
</feature>
<dbReference type="AlphaFoldDB" id="A0A6I9VQG8"/>
<sequence>MNYSTTILHYSTNDIDAINVISDTVDRLAKHILPKLRGGRDFVIVGYSFGSIIAFELTRKLEAMNLKGRLVLIDGTPELMQTMYRDFISNSNEVDLQTVVLSNILEIYTERISDEILMELKSCKNWEERYNAFAKQFLGMNTSLSPTNLRILCTSVYKYSAAIRQYDPSTLPRIKSSIILLKATMSHTTIEGDYGLHKITEGVVEIHYIEGSHLTILRNEKVPAAINGELHI</sequence>
<dbReference type="GeneID" id="105422148"/>
<dbReference type="Gene3D" id="3.40.50.1820">
    <property type="entry name" value="alpha/beta hydrolase"/>
    <property type="match status" value="1"/>
</dbReference>
<dbReference type="Proteomes" id="UP000504615">
    <property type="component" value="Unplaced"/>
</dbReference>
<dbReference type="GO" id="GO:0016297">
    <property type="term" value="F:fatty acyl-[ACP] hydrolase activity"/>
    <property type="evidence" value="ECO:0007669"/>
    <property type="project" value="UniProtKB-EC"/>
</dbReference>
<accession>A0A6I9VQG8</accession>
<dbReference type="EC" id="3.1.2.14" evidence="1"/>
<evidence type="ECO:0000313" key="3">
    <source>
        <dbReference type="Proteomes" id="UP000504615"/>
    </source>
</evidence>
<organism evidence="3 4">
    <name type="scientific">Pogonomyrmex barbatus</name>
    <name type="common">red harvester ant</name>
    <dbReference type="NCBI Taxonomy" id="144034"/>
    <lineage>
        <taxon>Eukaryota</taxon>
        <taxon>Metazoa</taxon>
        <taxon>Ecdysozoa</taxon>
        <taxon>Arthropoda</taxon>
        <taxon>Hexapoda</taxon>
        <taxon>Insecta</taxon>
        <taxon>Pterygota</taxon>
        <taxon>Neoptera</taxon>
        <taxon>Endopterygota</taxon>
        <taxon>Hymenoptera</taxon>
        <taxon>Apocrita</taxon>
        <taxon>Aculeata</taxon>
        <taxon>Formicoidea</taxon>
        <taxon>Formicidae</taxon>
        <taxon>Myrmicinae</taxon>
        <taxon>Pogonomyrmex</taxon>
    </lineage>
</organism>
<dbReference type="InterPro" id="IPR029058">
    <property type="entry name" value="AB_hydrolase_fold"/>
</dbReference>
<evidence type="ECO:0000256" key="1">
    <source>
        <dbReference type="ARBA" id="ARBA00012480"/>
    </source>
</evidence>
<keyword evidence="3" id="KW-1185">Reference proteome</keyword>
<dbReference type="InterPro" id="IPR001031">
    <property type="entry name" value="Thioesterase"/>
</dbReference>
<dbReference type="RefSeq" id="XP_011629715.2">
    <property type="nucleotide sequence ID" value="XM_011631413.2"/>
</dbReference>
<proteinExistence type="predicted"/>
<name>A0A6I9VQG8_9HYME</name>
<reference evidence="4" key="1">
    <citation type="submission" date="2025-08" db="UniProtKB">
        <authorList>
            <consortium name="RefSeq"/>
        </authorList>
    </citation>
    <scope>IDENTIFICATION</scope>
</reference>
<dbReference type="KEGG" id="pbar:105422148"/>
<evidence type="ECO:0000259" key="2">
    <source>
        <dbReference type="Pfam" id="PF00975"/>
    </source>
</evidence>
<evidence type="ECO:0000313" key="4">
    <source>
        <dbReference type="RefSeq" id="XP_011629715.2"/>
    </source>
</evidence>
<dbReference type="Pfam" id="PF00975">
    <property type="entry name" value="Thioesterase"/>
    <property type="match status" value="1"/>
</dbReference>
<gene>
    <name evidence="4" type="primary">LOC105422148</name>
</gene>
<dbReference type="OrthoDB" id="329835at2759"/>
<protein>
    <recommendedName>
        <fullName evidence="1">oleoyl-[acyl-carrier-protein] hydrolase</fullName>
        <ecNumber evidence="1">3.1.2.14</ecNumber>
    </recommendedName>
</protein>
<dbReference type="SUPFAM" id="SSF53474">
    <property type="entry name" value="alpha/beta-Hydrolases"/>
    <property type="match status" value="1"/>
</dbReference>